<dbReference type="RefSeq" id="WP_020989139.1">
    <property type="nucleotide sequence ID" value="NZ_MCRM02000012.1"/>
</dbReference>
<evidence type="ECO:0000313" key="3">
    <source>
        <dbReference type="Proteomes" id="UP000094669"/>
    </source>
</evidence>
<feature type="transmembrane region" description="Helical" evidence="1">
    <location>
        <begin position="211"/>
        <end position="232"/>
    </location>
</feature>
<keyword evidence="1" id="KW-1133">Transmembrane helix</keyword>
<dbReference type="NCBIfam" id="NF047440">
    <property type="entry name" value="LA3751_2_3_fam"/>
    <property type="match status" value="1"/>
</dbReference>
<evidence type="ECO:0008006" key="4">
    <source>
        <dbReference type="Google" id="ProtNLM"/>
    </source>
</evidence>
<dbReference type="InterPro" id="IPR059217">
    <property type="entry name" value="LA3751_2-like"/>
</dbReference>
<feature type="transmembrane region" description="Helical" evidence="1">
    <location>
        <begin position="174"/>
        <end position="199"/>
    </location>
</feature>
<keyword evidence="1" id="KW-0472">Membrane</keyword>
<evidence type="ECO:0000313" key="2">
    <source>
        <dbReference type="EMBL" id="PNV74567.1"/>
    </source>
</evidence>
<proteinExistence type="predicted"/>
<reference evidence="2" key="1">
    <citation type="submission" date="2018-01" db="EMBL/GenBank/DDBJ databases">
        <title>Genomic characterization of Leptospira inadai serogroup Lyme isolated from captured rat in Brazil and comparative analysis with human reference strain.</title>
        <authorList>
            <person name="Moreno L.Z."/>
            <person name="Loureiro A.P."/>
            <person name="Miraglia F."/>
            <person name="Kremer F.S."/>
            <person name="Eslabao M.R."/>
            <person name="Dellagostin O.A."/>
            <person name="Lilenbaum W."/>
            <person name="Moreno A.M."/>
        </authorList>
    </citation>
    <scope>NUCLEOTIDE SEQUENCE [LARGE SCALE GENOMIC DNA]</scope>
    <source>
        <strain evidence="2">M34/99</strain>
    </source>
</reference>
<feature type="transmembrane region" description="Helical" evidence="1">
    <location>
        <begin position="273"/>
        <end position="294"/>
    </location>
</feature>
<dbReference type="Proteomes" id="UP000094669">
    <property type="component" value="Unassembled WGS sequence"/>
</dbReference>
<comment type="caution">
    <text evidence="2">The sequence shown here is derived from an EMBL/GenBank/DDBJ whole genome shotgun (WGS) entry which is preliminary data.</text>
</comment>
<accession>A0ABX4YHM9</accession>
<sequence length="519" mass="60145">MRDKNLKAFLVFATAYLGLLIWLKPWNGFFSDSLLKIHESYSLAASGFHSELLLYPGKAIDPNYEFFLWQGIFTFRSEDGLIGVFPIFLSVLYLPLTSWGAFSFIPFFGAIFHLGSVWILRNHWKLSWFWIAFAFFGTYVFLMGPEASEHPILLFLLLLGITQFFKFERRGMMFAGLFFGLGVWLRPETLVFFVSFWIAGWISFGKNWLRSSFYFSLSFSLLVFLFFLFNFWDYHHIFGPRVSENFKPDLSAENTVFKRAWDILVGSYAMPGFLLYLPVSVILFGGIFFTWSKITPFEKILFYTLCIFIPAIAVLSPNNGISNWGPRYLGLSLFPFTILLSRVWAVSDWKIIRVSGILNGIGMLLILYSFLMSIAGILIYRSSVRQIHETRSVAEKGHPDVLIYSDGVLCNSIGTEFFKKVVFCSQKGISDQRIERLLNDISGSYKGKRLGFISYGEKAYEMAMGSQKKELDPNIRTYLSAVLAEKRNRDFWLDSFKTRFGQETLESRKIWEYREYIIK</sequence>
<organism evidence="2 3">
    <name type="scientific">Leptospira inadai serovar Lyme</name>
    <dbReference type="NCBI Taxonomy" id="293084"/>
    <lineage>
        <taxon>Bacteria</taxon>
        <taxon>Pseudomonadati</taxon>
        <taxon>Spirochaetota</taxon>
        <taxon>Spirochaetia</taxon>
        <taxon>Leptospirales</taxon>
        <taxon>Leptospiraceae</taxon>
        <taxon>Leptospira</taxon>
    </lineage>
</organism>
<feature type="transmembrane region" description="Helical" evidence="1">
    <location>
        <begin position="300"/>
        <end position="316"/>
    </location>
</feature>
<feature type="transmembrane region" description="Helical" evidence="1">
    <location>
        <begin position="102"/>
        <end position="120"/>
    </location>
</feature>
<feature type="transmembrane region" description="Helical" evidence="1">
    <location>
        <begin position="357"/>
        <end position="380"/>
    </location>
</feature>
<feature type="transmembrane region" description="Helical" evidence="1">
    <location>
        <begin position="328"/>
        <end position="345"/>
    </location>
</feature>
<dbReference type="EMBL" id="MCRM02000012">
    <property type="protein sequence ID" value="PNV74567.1"/>
    <property type="molecule type" value="Genomic_DNA"/>
</dbReference>
<feature type="transmembrane region" description="Helical" evidence="1">
    <location>
        <begin position="6"/>
        <end position="23"/>
    </location>
</feature>
<feature type="transmembrane region" description="Helical" evidence="1">
    <location>
        <begin position="150"/>
        <end position="167"/>
    </location>
</feature>
<evidence type="ECO:0000256" key="1">
    <source>
        <dbReference type="SAM" id="Phobius"/>
    </source>
</evidence>
<protein>
    <recommendedName>
        <fullName evidence="4">Dolichyl-phosphate-mannose-protein mannosyltransferase</fullName>
    </recommendedName>
</protein>
<name>A0ABX4YHM9_9LEPT</name>
<feature type="transmembrane region" description="Helical" evidence="1">
    <location>
        <begin position="127"/>
        <end position="144"/>
    </location>
</feature>
<keyword evidence="3" id="KW-1185">Reference proteome</keyword>
<keyword evidence="1" id="KW-0812">Transmembrane</keyword>
<gene>
    <name evidence="2" type="ORF">BES34_012560</name>
</gene>